<reference evidence="5" key="1">
    <citation type="journal article" date="2014" name="Int. J. Syst. Evol. Microbiol.">
        <title>Complete genome of a new Firmicutes species belonging to the dominant human colonic microbiota ('Ruminococcus bicirculans') reveals two chromosomes and a selective capacity to utilize plant glucans.</title>
        <authorList>
            <consortium name="NISC Comparative Sequencing Program"/>
            <person name="Wegmann U."/>
            <person name="Louis P."/>
            <person name="Goesmann A."/>
            <person name="Henrissat B."/>
            <person name="Duncan S.H."/>
            <person name="Flint H.J."/>
        </authorList>
    </citation>
    <scope>NUCLEOTIDE SEQUENCE</scope>
    <source>
        <strain evidence="5">NBRC 107715</strain>
    </source>
</reference>
<evidence type="ECO:0000313" key="5">
    <source>
        <dbReference type="EMBL" id="GLS62719.1"/>
    </source>
</evidence>
<dbReference type="EMBL" id="BJZU01000049">
    <property type="protein sequence ID" value="GEP04593.1"/>
    <property type="molecule type" value="Genomic_DNA"/>
</dbReference>
<sequence length="112" mass="12452">MIVEHDPRRQGSHYQAPPHGYREPHASALRRFLGGSPTGVFLRLLFLSILVGAFMAMLGLTPARLFWHAYDTLRALVDLGLDAFHDFGGWILAGAVVVVPLWLISRLFAVSK</sequence>
<comment type="caution">
    <text evidence="4">The sequence shown here is derived from an EMBL/GenBank/DDBJ whole genome shotgun (WGS) entry which is preliminary data.</text>
</comment>
<dbReference type="InterPro" id="IPR045594">
    <property type="entry name" value="DUF6460"/>
</dbReference>
<evidence type="ECO:0000256" key="2">
    <source>
        <dbReference type="SAM" id="Phobius"/>
    </source>
</evidence>
<feature type="transmembrane region" description="Helical" evidence="2">
    <location>
        <begin position="87"/>
        <end position="109"/>
    </location>
</feature>
<evidence type="ECO:0000256" key="1">
    <source>
        <dbReference type="SAM" id="MobiDB-lite"/>
    </source>
</evidence>
<name>A0A512J3V2_9HYPH</name>
<feature type="domain" description="DUF6460" evidence="3">
    <location>
        <begin position="77"/>
        <end position="110"/>
    </location>
</feature>
<accession>A0A512J3V2</accession>
<keyword evidence="7" id="KW-1185">Reference proteome</keyword>
<evidence type="ECO:0000259" key="3">
    <source>
        <dbReference type="Pfam" id="PF20061"/>
    </source>
</evidence>
<feature type="region of interest" description="Disordered" evidence="1">
    <location>
        <begin position="1"/>
        <end position="21"/>
    </location>
</feature>
<dbReference type="RefSeq" id="WP_147026215.1">
    <property type="nucleotide sequence ID" value="NZ_BJZU01000049.1"/>
</dbReference>
<gene>
    <name evidence="5" type="ORF">GCM10007888_11000</name>
    <name evidence="4" type="ORF">MOX02_26310</name>
</gene>
<reference evidence="7" key="2">
    <citation type="journal article" date="2019" name="Int. J. Syst. Evol. Microbiol.">
        <title>The Global Catalogue of Microorganisms (GCM) 10K type strain sequencing project: providing services to taxonomists for standard genome sequencing and annotation.</title>
        <authorList>
            <consortium name="The Broad Institute Genomics Platform"/>
            <consortium name="The Broad Institute Genome Sequencing Center for Infectious Disease"/>
            <person name="Wu L."/>
            <person name="Ma J."/>
        </authorList>
    </citation>
    <scope>NUCLEOTIDE SEQUENCE [LARGE SCALE GENOMIC DNA]</scope>
    <source>
        <strain evidence="7">NBRC 107715</strain>
    </source>
</reference>
<protein>
    <recommendedName>
        <fullName evidence="3">DUF6460 domain-containing protein</fullName>
    </recommendedName>
</protein>
<evidence type="ECO:0000313" key="4">
    <source>
        <dbReference type="EMBL" id="GEP04593.1"/>
    </source>
</evidence>
<reference evidence="5" key="4">
    <citation type="submission" date="2023-01" db="EMBL/GenBank/DDBJ databases">
        <title>Draft genome sequence of Methylobacterium oxalidis strain NBRC 107715.</title>
        <authorList>
            <person name="Sun Q."/>
            <person name="Mori K."/>
        </authorList>
    </citation>
    <scope>NUCLEOTIDE SEQUENCE</scope>
    <source>
        <strain evidence="5">NBRC 107715</strain>
    </source>
</reference>
<keyword evidence="2" id="KW-1133">Transmembrane helix</keyword>
<evidence type="ECO:0000313" key="6">
    <source>
        <dbReference type="Proteomes" id="UP000321960"/>
    </source>
</evidence>
<dbReference type="AlphaFoldDB" id="A0A512J3V2"/>
<dbReference type="Pfam" id="PF20061">
    <property type="entry name" value="DUF6460"/>
    <property type="match status" value="1"/>
</dbReference>
<dbReference type="Proteomes" id="UP000321960">
    <property type="component" value="Unassembled WGS sequence"/>
</dbReference>
<keyword evidence="2" id="KW-0812">Transmembrane</keyword>
<keyword evidence="2" id="KW-0472">Membrane</keyword>
<dbReference type="Proteomes" id="UP001156856">
    <property type="component" value="Unassembled WGS sequence"/>
</dbReference>
<dbReference type="OrthoDB" id="8480887at2"/>
<dbReference type="EMBL" id="BSPK01000016">
    <property type="protein sequence ID" value="GLS62719.1"/>
    <property type="molecule type" value="Genomic_DNA"/>
</dbReference>
<feature type="transmembrane region" description="Helical" evidence="2">
    <location>
        <begin position="40"/>
        <end position="67"/>
    </location>
</feature>
<organism evidence="4 6">
    <name type="scientific">Methylobacterium oxalidis</name>
    <dbReference type="NCBI Taxonomy" id="944322"/>
    <lineage>
        <taxon>Bacteria</taxon>
        <taxon>Pseudomonadati</taxon>
        <taxon>Pseudomonadota</taxon>
        <taxon>Alphaproteobacteria</taxon>
        <taxon>Hyphomicrobiales</taxon>
        <taxon>Methylobacteriaceae</taxon>
        <taxon>Methylobacterium</taxon>
    </lineage>
</organism>
<proteinExistence type="predicted"/>
<reference evidence="4 6" key="3">
    <citation type="submission" date="2019-07" db="EMBL/GenBank/DDBJ databases">
        <title>Whole genome shotgun sequence of Methylobacterium oxalidis NBRC 107715.</title>
        <authorList>
            <person name="Hosoyama A."/>
            <person name="Uohara A."/>
            <person name="Ohji S."/>
            <person name="Ichikawa N."/>
        </authorList>
    </citation>
    <scope>NUCLEOTIDE SEQUENCE [LARGE SCALE GENOMIC DNA]</scope>
    <source>
        <strain evidence="4 6">NBRC 107715</strain>
    </source>
</reference>
<evidence type="ECO:0000313" key="7">
    <source>
        <dbReference type="Proteomes" id="UP001156856"/>
    </source>
</evidence>